<protein>
    <submittedName>
        <fullName evidence="4">Apoptosis facilitator Bcl-2-like protein 14</fullName>
    </submittedName>
</protein>
<dbReference type="GeneID" id="115826364"/>
<dbReference type="InParanoid" id="A0A6J2WKG1"/>
<dbReference type="AlphaFoldDB" id="A0A6J2WKG1"/>
<dbReference type="PANTHER" id="PTHR14965:SF1">
    <property type="entry name" value="APOPTOSIS FACILITATOR BCL-2-LIKE PROTEIN 14"/>
    <property type="match status" value="1"/>
</dbReference>
<keyword evidence="1" id="KW-0597">Phosphoprotein</keyword>
<gene>
    <name evidence="4" type="primary">LOC115826364</name>
</gene>
<evidence type="ECO:0000313" key="3">
    <source>
        <dbReference type="Proteomes" id="UP000504632"/>
    </source>
</evidence>
<proteinExistence type="predicted"/>
<organism evidence="3 4">
    <name type="scientific">Chanos chanos</name>
    <name type="common">Milkfish</name>
    <name type="synonym">Mugil chanos</name>
    <dbReference type="NCBI Taxonomy" id="29144"/>
    <lineage>
        <taxon>Eukaryota</taxon>
        <taxon>Metazoa</taxon>
        <taxon>Chordata</taxon>
        <taxon>Craniata</taxon>
        <taxon>Vertebrata</taxon>
        <taxon>Euteleostomi</taxon>
        <taxon>Actinopterygii</taxon>
        <taxon>Neopterygii</taxon>
        <taxon>Teleostei</taxon>
        <taxon>Ostariophysi</taxon>
        <taxon>Gonorynchiformes</taxon>
        <taxon>Chanidae</taxon>
        <taxon>Chanos</taxon>
    </lineage>
</organism>
<dbReference type="RefSeq" id="XP_030646035.1">
    <property type="nucleotide sequence ID" value="XM_030790175.1"/>
</dbReference>
<dbReference type="SUPFAM" id="SSF56854">
    <property type="entry name" value="Bcl-2 inhibitors of programmed cell death"/>
    <property type="match status" value="1"/>
</dbReference>
<keyword evidence="2" id="KW-0053">Apoptosis</keyword>
<evidence type="ECO:0000313" key="4">
    <source>
        <dbReference type="RefSeq" id="XP_030646035.1"/>
    </source>
</evidence>
<dbReference type="GO" id="GO:2001236">
    <property type="term" value="P:regulation of extrinsic apoptotic signaling pathway"/>
    <property type="evidence" value="ECO:0007669"/>
    <property type="project" value="TreeGrafter"/>
</dbReference>
<dbReference type="InterPro" id="IPR036834">
    <property type="entry name" value="Bcl-2-like_sf"/>
</dbReference>
<reference evidence="4" key="1">
    <citation type="submission" date="2025-08" db="UniProtKB">
        <authorList>
            <consortium name="RefSeq"/>
        </authorList>
    </citation>
    <scope>IDENTIFICATION</scope>
</reference>
<dbReference type="Proteomes" id="UP000504632">
    <property type="component" value="Chromosome 13"/>
</dbReference>
<accession>A0A6J2WKG1</accession>
<keyword evidence="3" id="KW-1185">Reference proteome</keyword>
<name>A0A6J2WKG1_CHACN</name>
<dbReference type="PANTHER" id="PTHR14965">
    <property type="entry name" value="SI:CH73-248E21.1"/>
    <property type="match status" value="1"/>
</dbReference>
<dbReference type="Gene3D" id="1.10.437.10">
    <property type="entry name" value="Blc2-like"/>
    <property type="match status" value="1"/>
</dbReference>
<evidence type="ECO:0000256" key="2">
    <source>
        <dbReference type="ARBA" id="ARBA00022703"/>
    </source>
</evidence>
<dbReference type="GO" id="GO:0006915">
    <property type="term" value="P:apoptotic process"/>
    <property type="evidence" value="ECO:0007669"/>
    <property type="project" value="UniProtKB-KW"/>
</dbReference>
<sequence length="211" mass="23782">MEPNPEQMSGTDEYRLLRAYCNKRKKSRSGPSSKSTAQHMSVACFASIKRSEIPLPTDGIDIVADKLTQIADHVPLVREYIEEDSSDCDDIIFKLVDILKESGDRLNEEIEKDRILVKTLQQSFTYSFFKKLTTAFIESVTVVRGPGKESSEKETEIAMTCEVTSRLTALDLQPMNRAMGFGAAYLKEHYSVWAKNQGGWENVLASEDEVE</sequence>
<dbReference type="OrthoDB" id="9948726at2759"/>
<evidence type="ECO:0000256" key="1">
    <source>
        <dbReference type="ARBA" id="ARBA00022553"/>
    </source>
</evidence>